<evidence type="ECO:0000313" key="2">
    <source>
        <dbReference type="Proteomes" id="UP000072660"/>
    </source>
</evidence>
<proteinExistence type="predicted"/>
<accession>A0A139SVF4</accession>
<dbReference type="Proteomes" id="UP000072660">
    <property type="component" value="Unassembled WGS sequence"/>
</dbReference>
<sequence>MPATGAPQGRSCLLWGMCSFHPVLAIIGINFANENRVEPLANLSDSAAKKISKSAVASYTLVPIRAFLRDSRLYLFNLDSAMLGRIRDTSGGGERLKEIGEC</sequence>
<evidence type="ECO:0000313" key="1">
    <source>
        <dbReference type="EMBL" id="KXU38422.1"/>
    </source>
</evidence>
<keyword evidence="2" id="KW-1185">Reference proteome</keyword>
<comment type="caution">
    <text evidence="1">The sequence shown here is derived from an EMBL/GenBank/DDBJ whole genome shotgun (WGS) entry which is preliminary data.</text>
</comment>
<reference evidence="1 2" key="1">
    <citation type="submission" date="2016-02" db="EMBL/GenBank/DDBJ databases">
        <authorList>
            <person name="Wen L."/>
            <person name="He K."/>
            <person name="Yang H."/>
        </authorList>
    </citation>
    <scope>NUCLEOTIDE SEQUENCE [LARGE SCALE GENOMIC DNA]</scope>
    <source>
        <strain evidence="1 2">CV58</strain>
    </source>
</reference>
<dbReference type="EMBL" id="LSZO01000135">
    <property type="protein sequence ID" value="KXU38422.1"/>
    <property type="molecule type" value="Genomic_DNA"/>
</dbReference>
<dbReference type="AlphaFoldDB" id="A0A139SVF4"/>
<name>A0A139SVF4_9GAMM</name>
<gene>
    <name evidence="1" type="ORF">AXE65_01540</name>
</gene>
<organism evidence="1 2">
    <name type="scientific">Ventosimonas gracilis</name>
    <dbReference type="NCBI Taxonomy" id="1680762"/>
    <lineage>
        <taxon>Bacteria</taxon>
        <taxon>Pseudomonadati</taxon>
        <taxon>Pseudomonadota</taxon>
        <taxon>Gammaproteobacteria</taxon>
        <taxon>Pseudomonadales</taxon>
        <taxon>Ventosimonadaceae</taxon>
        <taxon>Ventosimonas</taxon>
    </lineage>
</organism>
<protein>
    <submittedName>
        <fullName evidence="1">Uncharacterized protein</fullName>
    </submittedName>
</protein>